<dbReference type="Pfam" id="PF13519">
    <property type="entry name" value="VWA_2"/>
    <property type="match status" value="1"/>
</dbReference>
<proteinExistence type="predicted"/>
<accession>A0AAD5SNT4</accession>
<dbReference type="InterPro" id="IPR039510">
    <property type="entry name" value="Vint_dom"/>
</dbReference>
<dbReference type="Proteomes" id="UP001211907">
    <property type="component" value="Unassembled WGS sequence"/>
</dbReference>
<dbReference type="PANTHER" id="PTHR10579:SF156">
    <property type="entry name" value="VWFA DOMAIN-CONTAINING PROTEIN"/>
    <property type="match status" value="1"/>
</dbReference>
<feature type="domain" description="VWFA" evidence="1">
    <location>
        <begin position="110"/>
        <end position="305"/>
    </location>
</feature>
<dbReference type="PANTHER" id="PTHR10579">
    <property type="entry name" value="CALCIUM-ACTIVATED CHLORIDE CHANNEL REGULATOR"/>
    <property type="match status" value="1"/>
</dbReference>
<feature type="non-terminal residue" evidence="2">
    <location>
        <position position="884"/>
    </location>
</feature>
<dbReference type="PROSITE" id="PS50234">
    <property type="entry name" value="VWFA"/>
    <property type="match status" value="1"/>
</dbReference>
<reference evidence="2" key="1">
    <citation type="submission" date="2020-05" db="EMBL/GenBank/DDBJ databases">
        <title>Phylogenomic resolution of chytrid fungi.</title>
        <authorList>
            <person name="Stajich J.E."/>
            <person name="Amses K."/>
            <person name="Simmons R."/>
            <person name="Seto K."/>
            <person name="Myers J."/>
            <person name="Bonds A."/>
            <person name="Quandt C.A."/>
            <person name="Barry K."/>
            <person name="Liu P."/>
            <person name="Grigoriev I."/>
            <person name="Longcore J.E."/>
            <person name="James T.Y."/>
        </authorList>
    </citation>
    <scope>NUCLEOTIDE SEQUENCE</scope>
    <source>
        <strain evidence="2">JEL0513</strain>
    </source>
</reference>
<dbReference type="AlphaFoldDB" id="A0AAD5SNT4"/>
<dbReference type="Gene3D" id="3.40.50.410">
    <property type="entry name" value="von Willebrand factor, type A domain"/>
    <property type="match status" value="1"/>
</dbReference>
<sequence length="884" mass="94853">MSSDESTSTSAEIPPSYSASQANYVVQLAMTHAKAVSQSKDVVLLSVKPPICVLASAPEESEVGSSEPSGFVSGLVAGFSSVSTLARKRSSAYAPSAPVSVCDPVRAPVRIVCVIDLSGSMDNFVALSSSSAPGEADGLSLLDIVKHACKTIVSGLIDSDSLAIVSFSDNAQIEMEMCTMNSTTASAAASANASTGRQRALDIIDRLETSGSTNIWAGLDLALNVMHGSNNSPSEDSASTAILLFTDGQPNIRPPNGELNMLNHRRKKFNGSLPCSVLNTFGFGYSLDSDLLNSLAIAGGGSFAFIPDAGFVGTVFVDAACNLFTSAARNVTLRIECQNGAQVELYDGNTRSFGGHPVKPLTSSYDNDDDEDSIGLMETNGFEINFGCIQHGQPKDVVLVMKKMPSNLNDSYLKVTLSYYVVGAGIGATAKLMSESFFSKARNGGDESIERPVAQWARLLAVDGILEAKKLSALHKYDDAKADISSLVERLKKVNAKISGNEKKRIKKLLVDVEGQVMEAIQQQYFEKWGKHYLLSLLNAHRLQQCNNFKDPGVQVYQTPLFELLREELNEIFLKIPAPKPSGQSNFRNSFYGPKASRILTGRIQRNSVSSITTNSASLNSASVIDASLNSPPVIDMSRYNDPNGVCFSGNCFITLADGNKVPVKTLKKGIAVLTGPNNMVRILNVNNSNEIRNNIVAIAVEPVHYARVECLVKTKVTPTTPLVCLSNTGLVITPYHPVQASSLLSVESGEANKEKYSNTHWKFPYTLADAEVLSFENKEAIEAIYSIVLGPVECADGDKCLCGGERILKQEYGESVWVNEVECAALGHGYVGEQAVIGHSYFGNRKLVLQDLQKARGFEEGVVECLGVVRSVDVGVVEGLVLL</sequence>
<evidence type="ECO:0000259" key="1">
    <source>
        <dbReference type="PROSITE" id="PS50234"/>
    </source>
</evidence>
<dbReference type="InterPro" id="IPR002035">
    <property type="entry name" value="VWF_A"/>
</dbReference>
<dbReference type="Pfam" id="PF14623">
    <property type="entry name" value="Vint"/>
    <property type="match status" value="1"/>
</dbReference>
<evidence type="ECO:0000313" key="2">
    <source>
        <dbReference type="EMBL" id="KAJ3090054.1"/>
    </source>
</evidence>
<comment type="caution">
    <text evidence="2">The sequence shown here is derived from an EMBL/GenBank/DDBJ whole genome shotgun (WGS) entry which is preliminary data.</text>
</comment>
<keyword evidence="3" id="KW-1185">Reference proteome</keyword>
<dbReference type="SUPFAM" id="SSF53300">
    <property type="entry name" value="vWA-like"/>
    <property type="match status" value="1"/>
</dbReference>
<organism evidence="2 3">
    <name type="scientific">Physocladia obscura</name>
    <dbReference type="NCBI Taxonomy" id="109957"/>
    <lineage>
        <taxon>Eukaryota</taxon>
        <taxon>Fungi</taxon>
        <taxon>Fungi incertae sedis</taxon>
        <taxon>Chytridiomycota</taxon>
        <taxon>Chytridiomycota incertae sedis</taxon>
        <taxon>Chytridiomycetes</taxon>
        <taxon>Chytridiales</taxon>
        <taxon>Chytriomycetaceae</taxon>
        <taxon>Physocladia</taxon>
    </lineage>
</organism>
<dbReference type="SMART" id="SM00327">
    <property type="entry name" value="VWA"/>
    <property type="match status" value="1"/>
</dbReference>
<dbReference type="Pfam" id="PF14624">
    <property type="entry name" value="Vwaint"/>
    <property type="match status" value="1"/>
</dbReference>
<name>A0AAD5SNT4_9FUNG</name>
<dbReference type="InterPro" id="IPR032838">
    <property type="entry name" value="Vwaint_dom"/>
</dbReference>
<dbReference type="EMBL" id="JADGJH010003578">
    <property type="protein sequence ID" value="KAJ3090054.1"/>
    <property type="molecule type" value="Genomic_DNA"/>
</dbReference>
<gene>
    <name evidence="2" type="ORF">HK100_007563</name>
</gene>
<protein>
    <recommendedName>
        <fullName evidence="1">VWFA domain-containing protein</fullName>
    </recommendedName>
</protein>
<evidence type="ECO:0000313" key="3">
    <source>
        <dbReference type="Proteomes" id="UP001211907"/>
    </source>
</evidence>
<dbReference type="InterPro" id="IPR051266">
    <property type="entry name" value="CLCR"/>
</dbReference>
<dbReference type="InterPro" id="IPR036465">
    <property type="entry name" value="vWFA_dom_sf"/>
</dbReference>